<dbReference type="InterPro" id="IPR006452">
    <property type="entry name" value="Formate_DH_accessory"/>
</dbReference>
<dbReference type="GO" id="GO:0005829">
    <property type="term" value="C:cytosol"/>
    <property type="evidence" value="ECO:0007669"/>
    <property type="project" value="TreeGrafter"/>
</dbReference>
<name>A0A109W6K6_9BACT</name>
<dbReference type="CDD" id="cd16341">
    <property type="entry name" value="FdhE"/>
    <property type="match status" value="1"/>
</dbReference>
<dbReference type="InterPro" id="IPR024064">
    <property type="entry name" value="FdhE-like_sf"/>
</dbReference>
<dbReference type="AlphaFoldDB" id="A0A109W6K6"/>
<protein>
    <recommendedName>
        <fullName evidence="3">Formate dehydrogenase accessory protein FdhE</fullName>
    </recommendedName>
</protein>
<dbReference type="Gene3D" id="3.90.1670.10">
    <property type="entry name" value="FdhE-like domain"/>
    <property type="match status" value="1"/>
</dbReference>
<organism evidence="1 2">
    <name type="scientific">Desulfomicrobium orale DSM 12838</name>
    <dbReference type="NCBI Taxonomy" id="888061"/>
    <lineage>
        <taxon>Bacteria</taxon>
        <taxon>Pseudomonadati</taxon>
        <taxon>Thermodesulfobacteriota</taxon>
        <taxon>Desulfovibrionia</taxon>
        <taxon>Desulfovibrionales</taxon>
        <taxon>Desulfomicrobiaceae</taxon>
        <taxon>Desulfomicrobium</taxon>
    </lineage>
</organism>
<dbReference type="PANTHER" id="PTHR37689:SF1">
    <property type="entry name" value="PROTEIN FDHE"/>
    <property type="match status" value="1"/>
</dbReference>
<reference evidence="2" key="1">
    <citation type="submission" date="2016-02" db="EMBL/GenBank/DDBJ databases">
        <authorList>
            <person name="Holder M.E."/>
            <person name="Ajami N.J."/>
            <person name="Petrosino J.F."/>
        </authorList>
    </citation>
    <scope>NUCLEOTIDE SEQUENCE [LARGE SCALE GENOMIC DNA]</scope>
    <source>
        <strain evidence="2">DSM 12838</strain>
    </source>
</reference>
<dbReference type="GO" id="GO:0051604">
    <property type="term" value="P:protein maturation"/>
    <property type="evidence" value="ECO:0007669"/>
    <property type="project" value="TreeGrafter"/>
</dbReference>
<keyword evidence="2" id="KW-1185">Reference proteome</keyword>
<evidence type="ECO:0000313" key="1">
    <source>
        <dbReference type="EMBL" id="AMD93841.1"/>
    </source>
</evidence>
<evidence type="ECO:0000313" key="2">
    <source>
        <dbReference type="Proteomes" id="UP000063964"/>
    </source>
</evidence>
<proteinExistence type="predicted"/>
<dbReference type="Proteomes" id="UP000063964">
    <property type="component" value="Chromosome"/>
</dbReference>
<sequence>MPVSGKRGEDMSARHEPFREIIDRFGRLLHCQKDVREELGPLDIPASPSEKDLLSGVPIVHAVRPSLFVPSFRLSAARVWPVLGGIFPDLQETLDRLERILPEGEWLEQALRALMHADAGAIGLAAKQSGTAPELLLLCLRSAWAPVMAAARPALLNGISMELWRRPYCPVCGSEPDMAVLENHPDPSEFLVSKSGEVWHHCPACLHRWRFVRVACPACGNLDHKQLTRFSAPDAPMEHIYACEACRRYLLCLDLVESGSRTDVDLAALELVHLDAVAQSRGYAPLSSAPWTALGMDRQES</sequence>
<accession>A0A109W6K6</accession>
<dbReference type="PANTHER" id="PTHR37689">
    <property type="entry name" value="PROTEIN FDHE"/>
    <property type="match status" value="1"/>
</dbReference>
<dbReference type="EMBL" id="CP014230">
    <property type="protein sequence ID" value="AMD93841.1"/>
    <property type="molecule type" value="Genomic_DNA"/>
</dbReference>
<gene>
    <name evidence="1" type="ORF">AXF15_12515</name>
</gene>
<evidence type="ECO:0008006" key="3">
    <source>
        <dbReference type="Google" id="ProtNLM"/>
    </source>
</evidence>
<dbReference type="GO" id="GO:0008199">
    <property type="term" value="F:ferric iron binding"/>
    <property type="evidence" value="ECO:0007669"/>
    <property type="project" value="TreeGrafter"/>
</dbReference>
<dbReference type="SUPFAM" id="SSF144020">
    <property type="entry name" value="FdhE-like"/>
    <property type="match status" value="1"/>
</dbReference>
<dbReference type="KEGG" id="doa:AXF15_12515"/>
<dbReference type="STRING" id="888061.AXF15_12515"/>